<proteinExistence type="predicted"/>
<accession>A0ABQ5AXF7</accession>
<gene>
    <name evidence="1" type="ORF">Tco_0840844</name>
</gene>
<name>A0ABQ5AXF7_9ASTR</name>
<dbReference type="EMBL" id="BQNB010012664">
    <property type="protein sequence ID" value="GJT06382.1"/>
    <property type="molecule type" value="Genomic_DNA"/>
</dbReference>
<dbReference type="Proteomes" id="UP001151760">
    <property type="component" value="Unassembled WGS sequence"/>
</dbReference>
<organism evidence="1 2">
    <name type="scientific">Tanacetum coccineum</name>
    <dbReference type="NCBI Taxonomy" id="301880"/>
    <lineage>
        <taxon>Eukaryota</taxon>
        <taxon>Viridiplantae</taxon>
        <taxon>Streptophyta</taxon>
        <taxon>Embryophyta</taxon>
        <taxon>Tracheophyta</taxon>
        <taxon>Spermatophyta</taxon>
        <taxon>Magnoliopsida</taxon>
        <taxon>eudicotyledons</taxon>
        <taxon>Gunneridae</taxon>
        <taxon>Pentapetalae</taxon>
        <taxon>asterids</taxon>
        <taxon>campanulids</taxon>
        <taxon>Asterales</taxon>
        <taxon>Asteraceae</taxon>
        <taxon>Asteroideae</taxon>
        <taxon>Anthemideae</taxon>
        <taxon>Anthemidinae</taxon>
        <taxon>Tanacetum</taxon>
    </lineage>
</organism>
<evidence type="ECO:0000313" key="2">
    <source>
        <dbReference type="Proteomes" id="UP001151760"/>
    </source>
</evidence>
<protein>
    <submittedName>
        <fullName evidence="1">Uncharacterized protein</fullName>
    </submittedName>
</protein>
<reference evidence="1" key="2">
    <citation type="submission" date="2022-01" db="EMBL/GenBank/DDBJ databases">
        <authorList>
            <person name="Yamashiro T."/>
            <person name="Shiraishi A."/>
            <person name="Satake H."/>
            <person name="Nakayama K."/>
        </authorList>
    </citation>
    <scope>NUCLEOTIDE SEQUENCE</scope>
</reference>
<sequence>MIAMRGTESGEEKIIRNLQTTSGIIEWGALLLKPILINNHGPSVFFAFDDGKWPHKVHAPDVKEFTKLGWNFVASSRLKCVLMTLHPKTAPKANRLHRYISSNGSFQTGRNSRIEALG</sequence>
<keyword evidence="2" id="KW-1185">Reference proteome</keyword>
<evidence type="ECO:0000313" key="1">
    <source>
        <dbReference type="EMBL" id="GJT06382.1"/>
    </source>
</evidence>
<reference evidence="1" key="1">
    <citation type="journal article" date="2022" name="Int. J. Mol. Sci.">
        <title>Draft Genome of Tanacetum Coccineum: Genomic Comparison of Closely Related Tanacetum-Family Plants.</title>
        <authorList>
            <person name="Yamashiro T."/>
            <person name="Shiraishi A."/>
            <person name="Nakayama K."/>
            <person name="Satake H."/>
        </authorList>
    </citation>
    <scope>NUCLEOTIDE SEQUENCE</scope>
</reference>
<comment type="caution">
    <text evidence="1">The sequence shown here is derived from an EMBL/GenBank/DDBJ whole genome shotgun (WGS) entry which is preliminary data.</text>
</comment>